<dbReference type="Proteomes" id="UP000469949">
    <property type="component" value="Unassembled WGS sequence"/>
</dbReference>
<organism evidence="2 3">
    <name type="scientific">Methylorubrum populi</name>
    <dbReference type="NCBI Taxonomy" id="223967"/>
    <lineage>
        <taxon>Bacteria</taxon>
        <taxon>Pseudomonadati</taxon>
        <taxon>Pseudomonadota</taxon>
        <taxon>Alphaproteobacteria</taxon>
        <taxon>Hyphomicrobiales</taxon>
        <taxon>Methylobacteriaceae</taxon>
        <taxon>Methylorubrum</taxon>
    </lineage>
</organism>
<keyword evidence="1" id="KW-0812">Transmembrane</keyword>
<evidence type="ECO:0000256" key="1">
    <source>
        <dbReference type="SAM" id="Phobius"/>
    </source>
</evidence>
<dbReference type="EMBL" id="WEKV01000008">
    <property type="protein sequence ID" value="KAB7785996.1"/>
    <property type="molecule type" value="Genomic_DNA"/>
</dbReference>
<evidence type="ECO:0000313" key="2">
    <source>
        <dbReference type="EMBL" id="KAB7785996.1"/>
    </source>
</evidence>
<reference evidence="2 3" key="1">
    <citation type="submission" date="2019-10" db="EMBL/GenBank/DDBJ databases">
        <title>Draft Genome Sequence of the Caffeine Degrading Methylotroph Methylorubrum populi PINKEL.</title>
        <authorList>
            <person name="Dawson S.C."/>
            <person name="Zhang X."/>
            <person name="Wright M.E."/>
            <person name="Sharma G."/>
            <person name="Langner J.T."/>
            <person name="Ditty J.L."/>
            <person name="Subuyuj G.A."/>
        </authorList>
    </citation>
    <scope>NUCLEOTIDE SEQUENCE [LARGE SCALE GENOMIC DNA]</scope>
    <source>
        <strain evidence="2 3">Pinkel</strain>
    </source>
</reference>
<gene>
    <name evidence="2" type="ORF">F8B43_1397</name>
</gene>
<evidence type="ECO:0000313" key="3">
    <source>
        <dbReference type="Proteomes" id="UP000469949"/>
    </source>
</evidence>
<keyword evidence="1" id="KW-0472">Membrane</keyword>
<accession>A0A833J9S4</accession>
<protein>
    <submittedName>
        <fullName evidence="2">Uncharacterized protein</fullName>
    </submittedName>
</protein>
<keyword evidence="1" id="KW-1133">Transmembrane helix</keyword>
<name>A0A833J9S4_9HYPH</name>
<sequence length="178" mass="18882">MSHALSICTDVEIVPYHADPIFAAIDRHSEAWSVFQVAPEGQASIDADAETFDALHDLLATPCATRAGAFCLIRHLRWWLTEEAVNAGAYDTEDGPNAWTIAEAREADLSLCLGVERVQRLPTALPSGRLIAPVIDLRPVAASTPVRFACLLSRAGDVVAALVLVVGGVGLTGLATLL</sequence>
<proteinExistence type="predicted"/>
<dbReference type="RefSeq" id="WP_152276453.1">
    <property type="nucleotide sequence ID" value="NZ_WEKV01000008.1"/>
</dbReference>
<comment type="caution">
    <text evidence="2">The sequence shown here is derived from an EMBL/GenBank/DDBJ whole genome shotgun (WGS) entry which is preliminary data.</text>
</comment>
<dbReference type="AlphaFoldDB" id="A0A833J9S4"/>
<feature type="transmembrane region" description="Helical" evidence="1">
    <location>
        <begin position="158"/>
        <end position="177"/>
    </location>
</feature>